<dbReference type="OrthoDB" id="8821096at2"/>
<evidence type="ECO:0000313" key="1">
    <source>
        <dbReference type="EMBL" id="SFE81346.1"/>
    </source>
</evidence>
<dbReference type="AlphaFoldDB" id="A0A1I2DLG6"/>
<name>A0A1I2DLG6_9BURK</name>
<dbReference type="RefSeq" id="WP_092939506.1">
    <property type="nucleotide sequence ID" value="NZ_FONX01000005.1"/>
</dbReference>
<sequence length="69" mass="6773">MDVSLSQSIVNTASAVTNAKTSNAVGVAVLKKAMDTQATAAATLLQALPSPQPALASSGTLGTQVNAFA</sequence>
<organism evidence="1 2">
    <name type="scientific">Paracidovorax wautersii</name>
    <dbReference type="NCBI Taxonomy" id="1177982"/>
    <lineage>
        <taxon>Bacteria</taxon>
        <taxon>Pseudomonadati</taxon>
        <taxon>Pseudomonadota</taxon>
        <taxon>Betaproteobacteria</taxon>
        <taxon>Burkholderiales</taxon>
        <taxon>Comamonadaceae</taxon>
        <taxon>Paracidovorax</taxon>
    </lineage>
</organism>
<accession>A0A1I2DLG6</accession>
<reference evidence="2" key="1">
    <citation type="submission" date="2016-10" db="EMBL/GenBank/DDBJ databases">
        <authorList>
            <person name="Varghese N."/>
            <person name="Submissions S."/>
        </authorList>
    </citation>
    <scope>NUCLEOTIDE SEQUENCE [LARGE SCALE GENOMIC DNA]</scope>
    <source>
        <strain evidence="2">DSM 27981</strain>
    </source>
</reference>
<keyword evidence="2" id="KW-1185">Reference proteome</keyword>
<evidence type="ECO:0000313" key="2">
    <source>
        <dbReference type="Proteomes" id="UP000199119"/>
    </source>
</evidence>
<protein>
    <submittedName>
        <fullName evidence="1">Putative motility protein</fullName>
    </submittedName>
</protein>
<gene>
    <name evidence="1" type="ORF">SAMN04489711_105280</name>
</gene>
<dbReference type="Pfam" id="PF14070">
    <property type="entry name" value="YjfB_motility"/>
    <property type="match status" value="1"/>
</dbReference>
<proteinExistence type="predicted"/>
<dbReference type="InterPro" id="IPR025906">
    <property type="entry name" value="YjfB_motility"/>
</dbReference>
<dbReference type="Proteomes" id="UP000199119">
    <property type="component" value="Unassembled WGS sequence"/>
</dbReference>
<dbReference type="STRING" id="1177982.SAMN04489711_105280"/>
<dbReference type="EMBL" id="FONX01000005">
    <property type="protein sequence ID" value="SFE81346.1"/>
    <property type="molecule type" value="Genomic_DNA"/>
</dbReference>